<dbReference type="InterPro" id="IPR018604">
    <property type="entry name" value="YycI-like"/>
</dbReference>
<gene>
    <name evidence="3" type="ORF">G7081_01005</name>
</gene>
<evidence type="ECO:0000313" key="4">
    <source>
        <dbReference type="Proteomes" id="UP000500890"/>
    </source>
</evidence>
<dbReference type="KEGG" id="vah:G7081_01005"/>
<feature type="domain" description="Regulatory protein YycH-like" evidence="2">
    <location>
        <begin position="36"/>
        <end position="249"/>
    </location>
</feature>
<keyword evidence="1" id="KW-0472">Membrane</keyword>
<dbReference type="Pfam" id="PF09648">
    <property type="entry name" value="YycI"/>
    <property type="match status" value="1"/>
</dbReference>
<keyword evidence="1" id="KW-0812">Transmembrane</keyword>
<organism evidence="3 4">
    <name type="scientific">Vagococcus coleopterorum</name>
    <dbReference type="NCBI Taxonomy" id="2714946"/>
    <lineage>
        <taxon>Bacteria</taxon>
        <taxon>Bacillati</taxon>
        <taxon>Bacillota</taxon>
        <taxon>Bacilli</taxon>
        <taxon>Lactobacillales</taxon>
        <taxon>Enterococcaceae</taxon>
        <taxon>Vagococcus</taxon>
    </lineage>
</organism>
<dbReference type="GO" id="GO:0016020">
    <property type="term" value="C:membrane"/>
    <property type="evidence" value="ECO:0007669"/>
    <property type="project" value="InterPro"/>
</dbReference>
<evidence type="ECO:0000313" key="3">
    <source>
        <dbReference type="EMBL" id="QIL45767.1"/>
    </source>
</evidence>
<protein>
    <recommendedName>
        <fullName evidence="2">Regulatory protein YycH-like domain-containing protein</fullName>
    </recommendedName>
</protein>
<name>A0A6G8ALA1_9ENTE</name>
<dbReference type="Proteomes" id="UP000500890">
    <property type="component" value="Chromosome"/>
</dbReference>
<dbReference type="RefSeq" id="WP_166006588.1">
    <property type="nucleotide sequence ID" value="NZ_CP049886.1"/>
</dbReference>
<evidence type="ECO:0000259" key="2">
    <source>
        <dbReference type="Pfam" id="PF09648"/>
    </source>
</evidence>
<reference evidence="3 4" key="1">
    <citation type="submission" date="2020-03" db="EMBL/GenBank/DDBJ databases">
        <title>Vagococcus sp. nov., isolated from beetles.</title>
        <authorList>
            <person name="Hyun D.-W."/>
            <person name="Bae J.-W."/>
        </authorList>
    </citation>
    <scope>NUCLEOTIDE SEQUENCE [LARGE SCALE GENOMIC DNA]</scope>
    <source>
        <strain evidence="3 4">HDW17A</strain>
    </source>
</reference>
<proteinExistence type="predicted"/>
<dbReference type="EMBL" id="CP049886">
    <property type="protein sequence ID" value="QIL45767.1"/>
    <property type="molecule type" value="Genomic_DNA"/>
</dbReference>
<keyword evidence="1" id="KW-1133">Transmembrane helix</keyword>
<sequence>MDFKRIEIIFLCAFLTLNIFLLTTFKQGNGKDAQRQMNSQSTIESRLKKDKITYQQDFSERKHGGYYLSGETTYFKKDNETLDVKVGESGPGKLPVSDDPKKDIEIFLKNNNRVTNFEDYQYYLKAASTPERKIMAQGFEEVPFFDETAMLEMEVTEADKSYHSFGKFTQSHIDNIEPLREKQEAVSEKEAIETLYIANKIPYEGKIKETLLGYSKIFTVRGKNVYIPTWFVWLEDEKKNSRVERVNAFANTVFTANISDVKESE</sequence>
<accession>A0A6G8ALA1</accession>
<dbReference type="Gene3D" id="2.40.128.690">
    <property type="entry name" value="YycH protein, domain 3-like"/>
    <property type="match status" value="1"/>
</dbReference>
<feature type="transmembrane region" description="Helical" evidence="1">
    <location>
        <begin position="6"/>
        <end position="25"/>
    </location>
</feature>
<evidence type="ECO:0000256" key="1">
    <source>
        <dbReference type="SAM" id="Phobius"/>
    </source>
</evidence>
<dbReference type="AlphaFoldDB" id="A0A6G8ALA1"/>
<keyword evidence="4" id="KW-1185">Reference proteome</keyword>